<keyword evidence="3" id="KW-0436">Ligase</keyword>
<evidence type="ECO:0000256" key="4">
    <source>
        <dbReference type="ARBA" id="ARBA00022741"/>
    </source>
</evidence>
<dbReference type="GO" id="GO:0005829">
    <property type="term" value="C:cytosol"/>
    <property type="evidence" value="ECO:0007669"/>
    <property type="project" value="TreeGrafter"/>
</dbReference>
<dbReference type="Proteomes" id="UP000176493">
    <property type="component" value="Unassembled WGS sequence"/>
</dbReference>
<proteinExistence type="predicted"/>
<keyword evidence="4" id="KW-0547">Nucleotide-binding</keyword>
<organism evidence="11 12">
    <name type="scientific">Candidatus Taylorbacteria bacterium RIFCSPHIGHO2_02_49_25</name>
    <dbReference type="NCBI Taxonomy" id="1802305"/>
    <lineage>
        <taxon>Bacteria</taxon>
        <taxon>Candidatus Tayloriibacteriota</taxon>
    </lineage>
</organism>
<dbReference type="InterPro" id="IPR002314">
    <property type="entry name" value="aa-tRNA-synt_IIb"/>
</dbReference>
<dbReference type="InterPro" id="IPR036621">
    <property type="entry name" value="Anticodon-bd_dom_sf"/>
</dbReference>
<dbReference type="InterPro" id="IPR045864">
    <property type="entry name" value="aa-tRNA-synth_II/BPL/LPL"/>
</dbReference>
<dbReference type="GO" id="GO:0005524">
    <property type="term" value="F:ATP binding"/>
    <property type="evidence" value="ECO:0007669"/>
    <property type="project" value="UniProtKB-KW"/>
</dbReference>
<dbReference type="Pfam" id="PF00587">
    <property type="entry name" value="tRNA-synt_2b"/>
    <property type="match status" value="1"/>
</dbReference>
<feature type="domain" description="Aminoacyl-transfer RNA synthetases class-II family profile" evidence="10">
    <location>
        <begin position="38"/>
        <end position="327"/>
    </location>
</feature>
<protein>
    <recommendedName>
        <fullName evidence="2">Proline--tRNA ligase</fullName>
        <ecNumber evidence="1">6.1.1.15</ecNumber>
    </recommendedName>
    <alternativeName>
        <fullName evidence="8">Prolyl-tRNA synthetase</fullName>
    </alternativeName>
</protein>
<keyword evidence="5" id="KW-0067">ATP-binding</keyword>
<dbReference type="Gene3D" id="3.30.930.10">
    <property type="entry name" value="Bira Bifunctional Protein, Domain 2"/>
    <property type="match status" value="1"/>
</dbReference>
<name>A0A1G2MEQ7_9BACT</name>
<keyword evidence="6" id="KW-0648">Protein biosynthesis</keyword>
<evidence type="ECO:0000256" key="2">
    <source>
        <dbReference type="ARBA" id="ARBA00019110"/>
    </source>
</evidence>
<evidence type="ECO:0000256" key="8">
    <source>
        <dbReference type="ARBA" id="ARBA00029731"/>
    </source>
</evidence>
<dbReference type="GO" id="GO:0004827">
    <property type="term" value="F:proline-tRNA ligase activity"/>
    <property type="evidence" value="ECO:0007669"/>
    <property type="project" value="UniProtKB-EC"/>
</dbReference>
<dbReference type="CDD" id="cd00861">
    <property type="entry name" value="ProRS_anticodon_short"/>
    <property type="match status" value="1"/>
</dbReference>
<dbReference type="EC" id="6.1.1.15" evidence="1"/>
<dbReference type="PRINTS" id="PR01046">
    <property type="entry name" value="TRNASYNTHPRO"/>
</dbReference>
<dbReference type="SUPFAM" id="SSF52954">
    <property type="entry name" value="Class II aaRS ABD-related"/>
    <property type="match status" value="1"/>
</dbReference>
<dbReference type="GO" id="GO:0006433">
    <property type="term" value="P:prolyl-tRNA aminoacylation"/>
    <property type="evidence" value="ECO:0007669"/>
    <property type="project" value="InterPro"/>
</dbReference>
<dbReference type="InterPro" id="IPR006195">
    <property type="entry name" value="aa-tRNA-synth_II"/>
</dbReference>
<evidence type="ECO:0000256" key="1">
    <source>
        <dbReference type="ARBA" id="ARBA00012831"/>
    </source>
</evidence>
<dbReference type="Pfam" id="PF03129">
    <property type="entry name" value="HGTP_anticodon"/>
    <property type="match status" value="1"/>
</dbReference>
<dbReference type="SUPFAM" id="SSF55681">
    <property type="entry name" value="Class II aaRS and biotin synthetases"/>
    <property type="match status" value="1"/>
</dbReference>
<sequence>MRQSQLFTKTRKEAPSDETAKNAALLIRAGFIHKEMAGVYSFLPLGLRVMQKVIGIIRDEMNTLGGVELHLAALQDPRVWEASGRWSDDAVDNWFKTKVRVGGEAGLAFTHEEPLTRIMTAHIRSYKDLPVAAYQFQTKFRNETRAKNGILRTREFLMKDLYSFSRDEAEHVVFYERAIAAYKRIFNRVGIGGHTYLTYASGGSFCKFSHEFQTVSEAGEDVIYVSEGDCGKGLAMEKGRAAINKEIWTEDVKKDLGLQGDFEEKKTVEVGNIFTLGTRFSEALGLSYLDEKGASHPVFMGSYGIGPGRLMGTVVELLSDDRGLVWPESIAPFRVHLISLATGGRSVKTATDELYEKFSQKGAEVLYDDRDLRPGEKFADADLIGIPTRVVVSEKTLAQGKLEVKIRKTGEVNMLSESEFLKTVPS</sequence>
<evidence type="ECO:0000313" key="12">
    <source>
        <dbReference type="Proteomes" id="UP000176493"/>
    </source>
</evidence>
<comment type="catalytic activity">
    <reaction evidence="9">
        <text>tRNA(Pro) + L-proline + ATP = L-prolyl-tRNA(Pro) + AMP + diphosphate</text>
        <dbReference type="Rhea" id="RHEA:14305"/>
        <dbReference type="Rhea" id="RHEA-COMP:9700"/>
        <dbReference type="Rhea" id="RHEA-COMP:9702"/>
        <dbReference type="ChEBI" id="CHEBI:30616"/>
        <dbReference type="ChEBI" id="CHEBI:33019"/>
        <dbReference type="ChEBI" id="CHEBI:60039"/>
        <dbReference type="ChEBI" id="CHEBI:78442"/>
        <dbReference type="ChEBI" id="CHEBI:78532"/>
        <dbReference type="ChEBI" id="CHEBI:456215"/>
        <dbReference type="EC" id="6.1.1.15"/>
    </reaction>
</comment>
<dbReference type="PROSITE" id="PS50862">
    <property type="entry name" value="AA_TRNA_LIGASE_II"/>
    <property type="match status" value="1"/>
</dbReference>
<keyword evidence="7 11" id="KW-0030">Aminoacyl-tRNA synthetase</keyword>
<dbReference type="EMBL" id="MHRJ01000026">
    <property type="protein sequence ID" value="OHA22378.1"/>
    <property type="molecule type" value="Genomic_DNA"/>
</dbReference>
<dbReference type="PANTHER" id="PTHR42753">
    <property type="entry name" value="MITOCHONDRIAL RIBOSOME PROTEIN L39/PROLYL-TRNA LIGASE FAMILY MEMBER"/>
    <property type="match status" value="1"/>
</dbReference>
<dbReference type="InterPro" id="IPR004154">
    <property type="entry name" value="Anticodon-bd"/>
</dbReference>
<dbReference type="InterPro" id="IPR050062">
    <property type="entry name" value="Pro-tRNA_synthetase"/>
</dbReference>
<dbReference type="InterPro" id="IPR002316">
    <property type="entry name" value="Pro-tRNA-ligase_IIa"/>
</dbReference>
<evidence type="ECO:0000313" key="11">
    <source>
        <dbReference type="EMBL" id="OHA22378.1"/>
    </source>
</evidence>
<dbReference type="InterPro" id="IPR044140">
    <property type="entry name" value="ProRS_anticodon_short"/>
</dbReference>
<evidence type="ECO:0000259" key="10">
    <source>
        <dbReference type="PROSITE" id="PS50862"/>
    </source>
</evidence>
<evidence type="ECO:0000256" key="5">
    <source>
        <dbReference type="ARBA" id="ARBA00022840"/>
    </source>
</evidence>
<dbReference type="PANTHER" id="PTHR42753:SF2">
    <property type="entry name" value="PROLINE--TRNA LIGASE"/>
    <property type="match status" value="1"/>
</dbReference>
<reference evidence="11 12" key="1">
    <citation type="journal article" date="2016" name="Nat. Commun.">
        <title>Thousands of microbial genomes shed light on interconnected biogeochemical processes in an aquifer system.</title>
        <authorList>
            <person name="Anantharaman K."/>
            <person name="Brown C.T."/>
            <person name="Hug L.A."/>
            <person name="Sharon I."/>
            <person name="Castelle C.J."/>
            <person name="Probst A.J."/>
            <person name="Thomas B.C."/>
            <person name="Singh A."/>
            <person name="Wilkins M.J."/>
            <person name="Karaoz U."/>
            <person name="Brodie E.L."/>
            <person name="Williams K.H."/>
            <person name="Hubbard S.S."/>
            <person name="Banfield J.F."/>
        </authorList>
    </citation>
    <scope>NUCLEOTIDE SEQUENCE [LARGE SCALE GENOMIC DNA]</scope>
</reference>
<evidence type="ECO:0000256" key="9">
    <source>
        <dbReference type="ARBA" id="ARBA00047671"/>
    </source>
</evidence>
<dbReference type="AlphaFoldDB" id="A0A1G2MEQ7"/>
<gene>
    <name evidence="11" type="ORF">A2W52_04885</name>
</gene>
<accession>A0A1G2MEQ7</accession>
<comment type="caution">
    <text evidence="11">The sequence shown here is derived from an EMBL/GenBank/DDBJ whole genome shotgun (WGS) entry which is preliminary data.</text>
</comment>
<dbReference type="Gene3D" id="3.40.50.800">
    <property type="entry name" value="Anticodon-binding domain"/>
    <property type="match status" value="1"/>
</dbReference>
<evidence type="ECO:0000256" key="6">
    <source>
        <dbReference type="ARBA" id="ARBA00022917"/>
    </source>
</evidence>
<evidence type="ECO:0000256" key="3">
    <source>
        <dbReference type="ARBA" id="ARBA00022598"/>
    </source>
</evidence>
<evidence type="ECO:0000256" key="7">
    <source>
        <dbReference type="ARBA" id="ARBA00023146"/>
    </source>
</evidence>